<dbReference type="Proteomes" id="UP000500938">
    <property type="component" value="Chromosome"/>
</dbReference>
<reference evidence="1 2" key="1">
    <citation type="submission" date="2020-05" db="EMBL/GenBank/DDBJ databases">
        <title>Complete genome sequence of Gemmatimonas greenlandica TET16.</title>
        <authorList>
            <person name="Zeng Y."/>
        </authorList>
    </citation>
    <scope>NUCLEOTIDE SEQUENCE [LARGE SCALE GENOMIC DNA]</scope>
    <source>
        <strain evidence="1 2">TET16</strain>
    </source>
</reference>
<proteinExistence type="predicted"/>
<dbReference type="RefSeq" id="WP_171227275.1">
    <property type="nucleotide sequence ID" value="NZ_CP053085.1"/>
</dbReference>
<keyword evidence="2" id="KW-1185">Reference proteome</keyword>
<evidence type="ECO:0000313" key="1">
    <source>
        <dbReference type="EMBL" id="QJR37839.1"/>
    </source>
</evidence>
<gene>
    <name evidence="1" type="ORF">HKW67_21085</name>
</gene>
<evidence type="ECO:0000313" key="2">
    <source>
        <dbReference type="Proteomes" id="UP000500938"/>
    </source>
</evidence>
<dbReference type="Pfam" id="PF14026">
    <property type="entry name" value="SCO4226-like"/>
    <property type="match status" value="1"/>
</dbReference>
<dbReference type="InterPro" id="IPR025336">
    <property type="entry name" value="SCO4226-like"/>
</dbReference>
<organism evidence="1 2">
    <name type="scientific">Gemmatimonas groenlandica</name>
    <dbReference type="NCBI Taxonomy" id="2732249"/>
    <lineage>
        <taxon>Bacteria</taxon>
        <taxon>Pseudomonadati</taxon>
        <taxon>Gemmatimonadota</taxon>
        <taxon>Gemmatimonadia</taxon>
        <taxon>Gemmatimonadales</taxon>
        <taxon>Gemmatimonadaceae</taxon>
        <taxon>Gemmatimonas</taxon>
    </lineage>
</organism>
<dbReference type="KEGG" id="ggr:HKW67_21085"/>
<sequence length="88" mass="9664">MPKYIIERNVGTLTADQLSAAGRMSNSVLAGMPEVVWVKSYVSDAEGKIYCEYMAPNPEAVLEHARRSGMPANKISEVSLEINPAMFM</sequence>
<dbReference type="AlphaFoldDB" id="A0A6M4IVT6"/>
<name>A0A6M4IVT6_9BACT</name>
<dbReference type="EMBL" id="CP053085">
    <property type="protein sequence ID" value="QJR37839.1"/>
    <property type="molecule type" value="Genomic_DNA"/>
</dbReference>
<accession>A0A6M4IVT6</accession>
<dbReference type="Gene3D" id="3.30.70.3090">
    <property type="entry name" value="ORF SCO4226, nickel-binding ferredoxin-like monomer"/>
    <property type="match status" value="1"/>
</dbReference>
<protein>
    <submittedName>
        <fullName evidence="1">DUF4242 domain-containing protein</fullName>
    </submittedName>
</protein>
<dbReference type="InterPro" id="IPR042557">
    <property type="entry name" value="SCO4226"/>
</dbReference>